<evidence type="ECO:0000256" key="1">
    <source>
        <dbReference type="SAM" id="MobiDB-lite"/>
    </source>
</evidence>
<dbReference type="Proteomes" id="UP000002791">
    <property type="component" value="Chromosome"/>
</dbReference>
<dbReference type="AlphaFoldDB" id="H5XC97"/>
<dbReference type="Pfam" id="PF12079">
    <property type="entry name" value="DUF3558"/>
    <property type="match status" value="2"/>
</dbReference>
<protein>
    <recommendedName>
        <fullName evidence="5">DUF3558 domain-containing protein</fullName>
    </recommendedName>
</protein>
<dbReference type="PROSITE" id="PS51257">
    <property type="entry name" value="PROKAR_LIPOPROTEIN"/>
    <property type="match status" value="1"/>
</dbReference>
<dbReference type="EMBL" id="CM001440">
    <property type="protein sequence ID" value="EHR59101.1"/>
    <property type="molecule type" value="Genomic_DNA"/>
</dbReference>
<gene>
    <name evidence="3" type="ORF">SaccyDRAFT_0161</name>
</gene>
<dbReference type="InterPro" id="IPR024520">
    <property type="entry name" value="DUF3558"/>
</dbReference>
<dbReference type="OrthoDB" id="3624688at2"/>
<keyword evidence="4" id="KW-1185">Reference proteome</keyword>
<proteinExistence type="predicted"/>
<sequence length="325" mass="34713">MRGRVLAVLGSALLLAGCATTVSGTASPASPPSSGRPDVAAGEPCELLTPEQAAALDYEEKGEFTPGRPQQLVPPACTWSPAYSDQGMDLLDVYFSVDIPLTDYVNGAEPDWEKDFGGLTWAHYPDPFGTEAMCSIATELSPSSFVLIASSDFVDESKSCEQAEAAAPYVASNLPGGAPAKIEPEQPSPLESVDPCSLLTAEQAKELGRRGHGEFLEPDELLPARCSWIAADGDERNATIVGVETDRPVPVPEEQSDRKPKDVESDGHEWVVYSADIPGLCLAHVAFTDKSYVNITVVEAEAEMDEVCAKVEDTIPFVTENLPRQ</sequence>
<organism evidence="3 4">
    <name type="scientific">Saccharomonospora cyanea NA-134</name>
    <dbReference type="NCBI Taxonomy" id="882082"/>
    <lineage>
        <taxon>Bacteria</taxon>
        <taxon>Bacillati</taxon>
        <taxon>Actinomycetota</taxon>
        <taxon>Actinomycetes</taxon>
        <taxon>Pseudonocardiales</taxon>
        <taxon>Pseudonocardiaceae</taxon>
        <taxon>Saccharomonospora</taxon>
    </lineage>
</organism>
<dbReference type="RefSeq" id="WP_005452692.1">
    <property type="nucleotide sequence ID" value="NZ_CM001440.1"/>
</dbReference>
<evidence type="ECO:0000313" key="4">
    <source>
        <dbReference type="Proteomes" id="UP000002791"/>
    </source>
</evidence>
<evidence type="ECO:0000256" key="2">
    <source>
        <dbReference type="SAM" id="SignalP"/>
    </source>
</evidence>
<feature type="compositionally biased region" description="Basic and acidic residues" evidence="1">
    <location>
        <begin position="255"/>
        <end position="265"/>
    </location>
</feature>
<feature type="signal peptide" evidence="2">
    <location>
        <begin position="1"/>
        <end position="21"/>
    </location>
</feature>
<evidence type="ECO:0008006" key="5">
    <source>
        <dbReference type="Google" id="ProtNLM"/>
    </source>
</evidence>
<evidence type="ECO:0000313" key="3">
    <source>
        <dbReference type="EMBL" id="EHR59101.1"/>
    </source>
</evidence>
<accession>H5XC97</accession>
<name>H5XC97_9PSEU</name>
<keyword evidence="2" id="KW-0732">Signal</keyword>
<feature type="chain" id="PRO_5038893132" description="DUF3558 domain-containing protein" evidence="2">
    <location>
        <begin position="22"/>
        <end position="325"/>
    </location>
</feature>
<dbReference type="eggNOG" id="ENOG5033RJZ">
    <property type="taxonomic scope" value="Bacteria"/>
</dbReference>
<dbReference type="HOGENOM" id="CLU_825483_0_0_11"/>
<reference evidence="3 4" key="1">
    <citation type="submission" date="2011-11" db="EMBL/GenBank/DDBJ databases">
        <title>The Noncontiguous Finished sequence of Saccharomonospora cyanea NA-134.</title>
        <authorList>
            <consortium name="US DOE Joint Genome Institute"/>
            <person name="Lucas S."/>
            <person name="Han J."/>
            <person name="Lapidus A."/>
            <person name="Cheng J.-F."/>
            <person name="Goodwin L."/>
            <person name="Pitluck S."/>
            <person name="Peters L."/>
            <person name="Ovchinnikova G."/>
            <person name="Lu M."/>
            <person name="Detter J.C."/>
            <person name="Han C."/>
            <person name="Tapia R."/>
            <person name="Land M."/>
            <person name="Hauser L."/>
            <person name="Kyrpides N."/>
            <person name="Ivanova N."/>
            <person name="Pagani I."/>
            <person name="Brambilla E.-M."/>
            <person name="Klenk H.-P."/>
            <person name="Woyke T."/>
        </authorList>
    </citation>
    <scope>NUCLEOTIDE SEQUENCE [LARGE SCALE GENOMIC DNA]</scope>
    <source>
        <strain evidence="3 4">NA-134</strain>
    </source>
</reference>
<feature type="region of interest" description="Disordered" evidence="1">
    <location>
        <begin position="246"/>
        <end position="265"/>
    </location>
</feature>